<dbReference type="Proteomes" id="UP000822184">
    <property type="component" value="Unassembled WGS sequence"/>
</dbReference>
<dbReference type="GO" id="GO:0003677">
    <property type="term" value="F:DNA binding"/>
    <property type="evidence" value="ECO:0007669"/>
    <property type="project" value="UniProtKB-KW"/>
</dbReference>
<accession>A0AAE5H3Y7</accession>
<dbReference type="Gene3D" id="1.10.10.10">
    <property type="entry name" value="Winged helix-like DNA-binding domain superfamily/Winged helix DNA-binding domain"/>
    <property type="match status" value="1"/>
</dbReference>
<dbReference type="Pfam" id="PF08279">
    <property type="entry name" value="HTH_11"/>
    <property type="match status" value="1"/>
</dbReference>
<comment type="caution">
    <text evidence="4">The sequence shown here is derived from an EMBL/GenBank/DDBJ whole genome shotgun (WGS) entry which is preliminary data.</text>
</comment>
<dbReference type="InterPro" id="IPR028349">
    <property type="entry name" value="PafC-like"/>
</dbReference>
<sequence length="300" mass="35308">MKVDRLLGIITILLNNEKIKAKYLAEKFEVSVRTIYRDIEDICKAGVPIITFQGGDGGIGIVKEYKLDKSVLTKSELENILIGLKSIQSMFIDKNIDLLLEKLNPKQEDVISVNNIIIDLASFHQSSLREKIELIRKAIDERRELFFRYYSKHGISERNIEPYLVIFRLSAWNVLGFCKEENDFILFKLTRMTDIIMSDTIFNVRDIPEEKFKKKDFFNDKYTVTMLIDRSLEYKLIDYIEFSSYEITEDNRIKVDMPYINYEFIIELILSFGDKVEVLSPKHVIEDLKIRVENILNKYK</sequence>
<evidence type="ECO:0000313" key="5">
    <source>
        <dbReference type="Proteomes" id="UP000822184"/>
    </source>
</evidence>
<protein>
    <submittedName>
        <fullName evidence="4">DNA-binding transcriptional regulator YafY</fullName>
    </submittedName>
</protein>
<dbReference type="InterPro" id="IPR051534">
    <property type="entry name" value="CBASS_pafABC_assoc_protein"/>
</dbReference>
<evidence type="ECO:0000259" key="2">
    <source>
        <dbReference type="Pfam" id="PF13280"/>
    </source>
</evidence>
<dbReference type="InterPro" id="IPR036388">
    <property type="entry name" value="WH-like_DNA-bd_sf"/>
</dbReference>
<dbReference type="InterPro" id="IPR057727">
    <property type="entry name" value="WCX_dom"/>
</dbReference>
<dbReference type="InterPro" id="IPR026881">
    <property type="entry name" value="WYL_dom"/>
</dbReference>
<dbReference type="PANTHER" id="PTHR34580">
    <property type="match status" value="1"/>
</dbReference>
<dbReference type="Pfam" id="PF25583">
    <property type="entry name" value="WCX"/>
    <property type="match status" value="1"/>
</dbReference>
<keyword evidence="4" id="KW-0238">DNA-binding</keyword>
<dbReference type="InterPro" id="IPR013196">
    <property type="entry name" value="HTH_11"/>
</dbReference>
<evidence type="ECO:0000259" key="3">
    <source>
        <dbReference type="Pfam" id="PF25583"/>
    </source>
</evidence>
<feature type="domain" description="Helix-turn-helix type 11" evidence="1">
    <location>
        <begin position="5"/>
        <end position="54"/>
    </location>
</feature>
<dbReference type="InterPro" id="IPR036390">
    <property type="entry name" value="WH_DNA-bd_sf"/>
</dbReference>
<dbReference type="PROSITE" id="PS52050">
    <property type="entry name" value="WYL"/>
    <property type="match status" value="1"/>
</dbReference>
<dbReference type="AlphaFoldDB" id="A0AAE5H3Y7"/>
<dbReference type="EMBL" id="JABTDW010000001">
    <property type="protein sequence ID" value="NSB14437.1"/>
    <property type="molecule type" value="Genomic_DNA"/>
</dbReference>
<dbReference type="PIRSF" id="PIRSF016838">
    <property type="entry name" value="PafC"/>
    <property type="match status" value="1"/>
</dbReference>
<proteinExistence type="predicted"/>
<gene>
    <name evidence="4" type="ORF">BCD95_002696</name>
</gene>
<organism evidence="4 5">
    <name type="scientific">Clostridium beijerinckii</name>
    <name type="common">Clostridium MP</name>
    <dbReference type="NCBI Taxonomy" id="1520"/>
    <lineage>
        <taxon>Bacteria</taxon>
        <taxon>Bacillati</taxon>
        <taxon>Bacillota</taxon>
        <taxon>Clostridia</taxon>
        <taxon>Eubacteriales</taxon>
        <taxon>Clostridiaceae</taxon>
        <taxon>Clostridium</taxon>
    </lineage>
</organism>
<dbReference type="PANTHER" id="PTHR34580:SF1">
    <property type="entry name" value="PROTEIN PAFC"/>
    <property type="match status" value="1"/>
</dbReference>
<reference evidence="4" key="1">
    <citation type="submission" date="2020-06" db="EMBL/GenBank/DDBJ databases">
        <title>Genomic insights into acetone-butanol-ethanol (ABE) fermentation by sequencing solventogenic clostridia strains.</title>
        <authorList>
            <person name="Brown S."/>
        </authorList>
    </citation>
    <scope>NUCLEOTIDE SEQUENCE</scope>
    <source>
        <strain evidence="4">DJ123</strain>
    </source>
</reference>
<dbReference type="SUPFAM" id="SSF46785">
    <property type="entry name" value="Winged helix' DNA-binding domain"/>
    <property type="match status" value="1"/>
</dbReference>
<evidence type="ECO:0000313" key="4">
    <source>
        <dbReference type="EMBL" id="NSB14437.1"/>
    </source>
</evidence>
<feature type="domain" description="WCX" evidence="3">
    <location>
        <begin position="221"/>
        <end position="296"/>
    </location>
</feature>
<evidence type="ECO:0000259" key="1">
    <source>
        <dbReference type="Pfam" id="PF08279"/>
    </source>
</evidence>
<dbReference type="Pfam" id="PF13280">
    <property type="entry name" value="WYL"/>
    <property type="match status" value="1"/>
</dbReference>
<feature type="domain" description="WYL" evidence="2">
    <location>
        <begin position="131"/>
        <end position="195"/>
    </location>
</feature>
<name>A0AAE5H3Y7_CLOBE</name>